<dbReference type="GO" id="GO:0003700">
    <property type="term" value="F:DNA-binding transcription factor activity"/>
    <property type="evidence" value="ECO:0007669"/>
    <property type="project" value="TreeGrafter"/>
</dbReference>
<accession>A0A8J7M3V0</accession>
<organism evidence="3 4">
    <name type="scientific">Thermohalobaculum xanthum</name>
    <dbReference type="NCBI Taxonomy" id="2753746"/>
    <lineage>
        <taxon>Bacteria</taxon>
        <taxon>Pseudomonadati</taxon>
        <taxon>Pseudomonadota</taxon>
        <taxon>Alphaproteobacteria</taxon>
        <taxon>Rhodobacterales</taxon>
        <taxon>Paracoccaceae</taxon>
        <taxon>Thermohalobaculum</taxon>
    </lineage>
</organism>
<dbReference type="InterPro" id="IPR001387">
    <property type="entry name" value="Cro/C1-type_HTH"/>
</dbReference>
<evidence type="ECO:0000313" key="4">
    <source>
        <dbReference type="Proteomes" id="UP000655420"/>
    </source>
</evidence>
<proteinExistence type="predicted"/>
<dbReference type="SUPFAM" id="SSF51182">
    <property type="entry name" value="RmlC-like cupins"/>
    <property type="match status" value="1"/>
</dbReference>
<gene>
    <name evidence="3" type="ORF">H0I76_00245</name>
</gene>
<dbReference type="Pfam" id="PF01381">
    <property type="entry name" value="HTH_3"/>
    <property type="match status" value="1"/>
</dbReference>
<dbReference type="Proteomes" id="UP000655420">
    <property type="component" value="Unassembled WGS sequence"/>
</dbReference>
<dbReference type="Gene3D" id="2.60.120.10">
    <property type="entry name" value="Jelly Rolls"/>
    <property type="match status" value="1"/>
</dbReference>
<dbReference type="CDD" id="cd00093">
    <property type="entry name" value="HTH_XRE"/>
    <property type="match status" value="1"/>
</dbReference>
<dbReference type="Gene3D" id="1.10.260.40">
    <property type="entry name" value="lambda repressor-like DNA-binding domains"/>
    <property type="match status" value="1"/>
</dbReference>
<dbReference type="InterPro" id="IPR050807">
    <property type="entry name" value="TransReg_Diox_bact_type"/>
</dbReference>
<dbReference type="InterPro" id="IPR011051">
    <property type="entry name" value="RmlC_Cupin_sf"/>
</dbReference>
<feature type="domain" description="HTH cro/C1-type" evidence="2">
    <location>
        <begin position="15"/>
        <end position="69"/>
    </location>
</feature>
<evidence type="ECO:0000259" key="2">
    <source>
        <dbReference type="PROSITE" id="PS50943"/>
    </source>
</evidence>
<protein>
    <submittedName>
        <fullName evidence="3">Helix-turn-helix transcriptional regulator</fullName>
    </submittedName>
</protein>
<dbReference type="InterPro" id="IPR014710">
    <property type="entry name" value="RmlC-like_jellyroll"/>
</dbReference>
<keyword evidence="4" id="KW-1185">Reference proteome</keyword>
<dbReference type="RefSeq" id="WP_200605546.1">
    <property type="nucleotide sequence ID" value="NZ_JAEHHL010000001.1"/>
</dbReference>
<dbReference type="InterPro" id="IPR013096">
    <property type="entry name" value="Cupin_2"/>
</dbReference>
<dbReference type="PROSITE" id="PS50943">
    <property type="entry name" value="HTH_CROC1"/>
    <property type="match status" value="1"/>
</dbReference>
<dbReference type="CDD" id="cd02209">
    <property type="entry name" value="cupin_XRE_C"/>
    <property type="match status" value="1"/>
</dbReference>
<dbReference type="SMART" id="SM00530">
    <property type="entry name" value="HTH_XRE"/>
    <property type="match status" value="1"/>
</dbReference>
<dbReference type="PANTHER" id="PTHR46797">
    <property type="entry name" value="HTH-TYPE TRANSCRIPTIONAL REGULATOR"/>
    <property type="match status" value="1"/>
</dbReference>
<dbReference type="GO" id="GO:0005829">
    <property type="term" value="C:cytosol"/>
    <property type="evidence" value="ECO:0007669"/>
    <property type="project" value="TreeGrafter"/>
</dbReference>
<name>A0A8J7M3V0_9RHOB</name>
<reference evidence="3" key="1">
    <citation type="submission" date="2020-12" db="EMBL/GenBank/DDBJ databases">
        <title>Bacterial taxonomy.</title>
        <authorList>
            <person name="Pan X."/>
        </authorList>
    </citation>
    <scope>NUCLEOTIDE SEQUENCE</scope>
    <source>
        <strain evidence="3">M0105</strain>
    </source>
</reference>
<comment type="caution">
    <text evidence="3">The sequence shown here is derived from an EMBL/GenBank/DDBJ whole genome shotgun (WGS) entry which is preliminary data.</text>
</comment>
<dbReference type="GO" id="GO:0003677">
    <property type="term" value="F:DNA binding"/>
    <property type="evidence" value="ECO:0007669"/>
    <property type="project" value="UniProtKB-KW"/>
</dbReference>
<dbReference type="AlphaFoldDB" id="A0A8J7M3V0"/>
<dbReference type="EMBL" id="JAEHHL010000001">
    <property type="protein sequence ID" value="MBK0397605.1"/>
    <property type="molecule type" value="Genomic_DNA"/>
</dbReference>
<evidence type="ECO:0000313" key="3">
    <source>
        <dbReference type="EMBL" id="MBK0397605.1"/>
    </source>
</evidence>
<keyword evidence="1" id="KW-0238">DNA-binding</keyword>
<dbReference type="Pfam" id="PF07883">
    <property type="entry name" value="Cupin_2"/>
    <property type="match status" value="1"/>
</dbReference>
<evidence type="ECO:0000256" key="1">
    <source>
        <dbReference type="ARBA" id="ARBA00023125"/>
    </source>
</evidence>
<dbReference type="SUPFAM" id="SSF47413">
    <property type="entry name" value="lambda repressor-like DNA-binding domains"/>
    <property type="match status" value="1"/>
</dbReference>
<dbReference type="PANTHER" id="PTHR46797:SF1">
    <property type="entry name" value="METHYLPHOSPHONATE SYNTHASE"/>
    <property type="match status" value="1"/>
</dbReference>
<dbReference type="InterPro" id="IPR010982">
    <property type="entry name" value="Lambda_DNA-bd_dom_sf"/>
</dbReference>
<sequence length="196" mass="20505">MPNDLTPPPALAELVRRARKRQGLTLEGLSALCGVSKSMLSQIERGAVNPTFTTVWNITRALGIDLASVEGSRAVESAIVCTPGYATPSMGSADGKCRLRALNPLHTALAIEWYDFTAEPGGAQVSQPHLAGTVEHLTCLTGCLEVEAGGVVMRAETGDTLRYRADRPHAIRNPGDGAARALLVVDMSGQSGSGIG</sequence>